<evidence type="ECO:0000256" key="1">
    <source>
        <dbReference type="SAM" id="MobiDB-lite"/>
    </source>
</evidence>
<name>A0A4Q0AGT7_9BACT</name>
<reference evidence="3" key="1">
    <citation type="submission" date="2019-01" db="EMBL/GenBank/DDBJ databases">
        <title>Genomic signatures and co-occurrence patterns of the ultra-small Saccharimodia (Patescibacteria phylum) suggest a symbiotic lifestyle.</title>
        <authorList>
            <person name="Lemos L."/>
            <person name="Medeiros J."/>
            <person name="Andreote F."/>
            <person name="Fernandes G."/>
            <person name="Varani A."/>
            <person name="Oliveira G."/>
            <person name="Pylro V."/>
        </authorList>
    </citation>
    <scope>NUCLEOTIDE SEQUENCE [LARGE SCALE GENOMIC DNA]</scope>
    <source>
        <strain evidence="3">AMD02</strain>
    </source>
</reference>
<feature type="region of interest" description="Disordered" evidence="1">
    <location>
        <begin position="251"/>
        <end position="280"/>
    </location>
</feature>
<dbReference type="EMBL" id="SCKX01000001">
    <property type="protein sequence ID" value="RWZ78371.1"/>
    <property type="molecule type" value="Genomic_DNA"/>
</dbReference>
<evidence type="ECO:0000313" key="4">
    <source>
        <dbReference type="Proteomes" id="UP000289257"/>
    </source>
</evidence>
<feature type="compositionally biased region" description="Pro residues" evidence="1">
    <location>
        <begin position="258"/>
        <end position="270"/>
    </location>
</feature>
<keyword evidence="2" id="KW-0812">Transmembrane</keyword>
<proteinExistence type="predicted"/>
<comment type="caution">
    <text evidence="3">The sequence shown here is derived from an EMBL/GenBank/DDBJ whole genome shotgun (WGS) entry which is preliminary data.</text>
</comment>
<gene>
    <name evidence="3" type="ORF">EOT05_01235</name>
</gene>
<feature type="transmembrane region" description="Helical" evidence="2">
    <location>
        <begin position="45"/>
        <end position="66"/>
    </location>
</feature>
<evidence type="ECO:0000313" key="3">
    <source>
        <dbReference type="EMBL" id="RWZ78371.1"/>
    </source>
</evidence>
<protein>
    <submittedName>
        <fullName evidence="3">PrgI family protein</fullName>
    </submittedName>
</protein>
<keyword evidence="4" id="KW-1185">Reference proteome</keyword>
<evidence type="ECO:0000256" key="2">
    <source>
        <dbReference type="SAM" id="Phobius"/>
    </source>
</evidence>
<dbReference type="AlphaFoldDB" id="A0A4Q0AGT7"/>
<keyword evidence="2" id="KW-1133">Transmembrane helix</keyword>
<dbReference type="Pfam" id="PF12666">
    <property type="entry name" value="PrgI"/>
    <property type="match status" value="1"/>
</dbReference>
<dbReference type="Proteomes" id="UP000289257">
    <property type="component" value="Unassembled WGS sequence"/>
</dbReference>
<keyword evidence="2" id="KW-0472">Membrane</keyword>
<sequence length="319" mass="34652">MATYKVPQDVEADDKLIGPFSFRQFIYLIIVALAIALAWGLSRLFIGLAIIPLPIILLFGALALPLRKDQPMEIYLAAIISYYLKPHRRLWDPDGVESLIEITVPKTVEVQRSKNISQADAEQRFSYLADIVDSGGWAIRGAGTQASQSVTINNDIFIEAQSAEDVLDGNNAVAQTFNTMMTKEAGRVRQEAIDRMHQAPTVVGPAPTTLTPVAGPPSAFSVPAPAQPPTPVYNPYPNIQQTVIQPLDDAAHQAAQPAPAPIKPPAPQTPPTTSDKPLSAGIMNLANNPDLSIETIAREAHRIQEKENDMSEEVVISLR</sequence>
<feature type="transmembrane region" description="Helical" evidence="2">
    <location>
        <begin position="20"/>
        <end position="39"/>
    </location>
</feature>
<accession>A0A4Q0AGT7</accession>
<organism evidence="3 4">
    <name type="scientific">Candidatus Microsaccharimonas sossegonensis</name>
    <dbReference type="NCBI Taxonomy" id="2506948"/>
    <lineage>
        <taxon>Bacteria</taxon>
        <taxon>Candidatus Saccharimonadota</taxon>
        <taxon>Candidatus Saccharimonadia</taxon>
        <taxon>Candidatus Saccharimonadales</taxon>
        <taxon>Candidatus Saccharimonadaceae</taxon>
        <taxon>Candidatus Microsaccharimonas</taxon>
    </lineage>
</organism>
<dbReference type="InterPro" id="IPR024414">
    <property type="entry name" value="Uncharacterised_PrgI"/>
</dbReference>